<evidence type="ECO:0000313" key="3">
    <source>
        <dbReference type="Proteomes" id="UP001335100"/>
    </source>
</evidence>
<dbReference type="Pfam" id="PF13391">
    <property type="entry name" value="HNH_2"/>
    <property type="match status" value="1"/>
</dbReference>
<protein>
    <submittedName>
        <fullName evidence="2">HNH endonuclease</fullName>
    </submittedName>
</protein>
<proteinExistence type="predicted"/>
<comment type="caution">
    <text evidence="2">The sequence shown here is derived from an EMBL/GenBank/DDBJ whole genome shotgun (WGS) entry which is preliminary data.</text>
</comment>
<dbReference type="Proteomes" id="UP001335100">
    <property type="component" value="Unassembled WGS sequence"/>
</dbReference>
<keyword evidence="2" id="KW-0378">Hydrolase</keyword>
<dbReference type="EMBL" id="JAZDQJ010000042">
    <property type="protein sequence ID" value="MEE1936684.1"/>
    <property type="molecule type" value="Genomic_DNA"/>
</dbReference>
<evidence type="ECO:0000259" key="1">
    <source>
        <dbReference type="Pfam" id="PF13391"/>
    </source>
</evidence>
<sequence>MALFVQKPVFWNTNGYTAPSGGFATSGYAKENGYGHEEWNNSPRLLLRQGNQRYRIFHTDGLGSAPLVENAGQTFVFMTATHNGIQQLVGIAGNAVGLFDERLQPQRQELVEKLALQDLWEEAWAVTKVRRIHEDDRHHFIRGWKQNLHRIPSWICPEEYFWWFDEPVTLDPRTLIGKQKLPDLPGTLTELDLALVGRIMDAIPEGQRGEKWVRLIDAIHCAPTEPVVASDRDALLEGNEPVADLLTTILTRRGRGKFREDLLGIWGGACAVTGLACTEVLRASHIKPWAASSAAERLDSSNGLLLAANLDVLFYRGLISFDQNGDMLVSRWLDAGHRQALGLPQALRFMPGELAQYLAYHEEHVFQR</sequence>
<dbReference type="RefSeq" id="WP_330077354.1">
    <property type="nucleotide sequence ID" value="NZ_JAZDQJ010000042.1"/>
</dbReference>
<reference evidence="2 3" key="1">
    <citation type="submission" date="2024-01" db="EMBL/GenBank/DDBJ databases">
        <title>Unpublished Manusciprt.</title>
        <authorList>
            <person name="Duman M."/>
            <person name="Valdes E.G."/>
            <person name="Ajmi N."/>
            <person name="Altun S."/>
            <person name="Saticioglu I.B."/>
        </authorList>
    </citation>
    <scope>NUCLEOTIDE SEQUENCE [LARGE SCALE GENOMIC DNA]</scope>
    <source>
        <strain evidence="2 3">148P</strain>
    </source>
</reference>
<keyword evidence="2" id="KW-0540">Nuclease</keyword>
<dbReference type="InterPro" id="IPR003615">
    <property type="entry name" value="HNH_nuc"/>
</dbReference>
<evidence type="ECO:0000313" key="2">
    <source>
        <dbReference type="EMBL" id="MEE1936684.1"/>
    </source>
</evidence>
<gene>
    <name evidence="2" type="ORF">V0R50_25970</name>
</gene>
<dbReference type="GO" id="GO:0004519">
    <property type="term" value="F:endonuclease activity"/>
    <property type="evidence" value="ECO:0007669"/>
    <property type="project" value="UniProtKB-KW"/>
</dbReference>
<accession>A0ABU7HYP5</accession>
<organism evidence="2 3">
    <name type="scientific">Pseudomonas ulcerans</name>
    <dbReference type="NCBI Taxonomy" id="3115852"/>
    <lineage>
        <taxon>Bacteria</taxon>
        <taxon>Pseudomonadati</taxon>
        <taxon>Pseudomonadota</taxon>
        <taxon>Gammaproteobacteria</taxon>
        <taxon>Pseudomonadales</taxon>
        <taxon>Pseudomonadaceae</taxon>
        <taxon>Pseudomonas</taxon>
    </lineage>
</organism>
<name>A0ABU7HYP5_9PSED</name>
<keyword evidence="3" id="KW-1185">Reference proteome</keyword>
<feature type="domain" description="HNH nuclease" evidence="1">
    <location>
        <begin position="270"/>
        <end position="322"/>
    </location>
</feature>
<keyword evidence="2" id="KW-0255">Endonuclease</keyword>